<sequence>MFTKGLKTTVIISIVACITLGIFMFQF</sequence>
<proteinExistence type="predicted"/>
<feature type="non-terminal residue" evidence="2">
    <location>
        <position position="27"/>
    </location>
</feature>
<evidence type="ECO:0000313" key="3">
    <source>
        <dbReference type="Proteomes" id="UP000221918"/>
    </source>
</evidence>
<evidence type="ECO:0000313" key="2">
    <source>
        <dbReference type="EMBL" id="PHE82752.1"/>
    </source>
</evidence>
<comment type="caution">
    <text evidence="2">The sequence shown here is derived from an EMBL/GenBank/DDBJ whole genome shotgun (WGS) entry which is preliminary data.</text>
</comment>
<protein>
    <submittedName>
        <fullName evidence="2">Peptidoglycan-N-acetylglucosamine deacetylase</fullName>
    </submittedName>
</protein>
<reference evidence="2 3" key="1">
    <citation type="submission" date="2017-09" db="EMBL/GenBank/DDBJ databases">
        <title>Large-scale bioinformatics analysis of Bacillus genomes uncovers conserved roles of natural products in bacterial physiology.</title>
        <authorList>
            <consortium name="Agbiome Team Llc"/>
            <person name="Bleich R.M."/>
            <person name="Grubbs K.J."/>
            <person name="Santa Maria K.C."/>
            <person name="Allen S.E."/>
            <person name="Farag S."/>
            <person name="Shank E.A."/>
            <person name="Bowers A."/>
        </authorList>
    </citation>
    <scope>NUCLEOTIDE SEQUENCE [LARGE SCALE GENOMIC DNA]</scope>
    <source>
        <strain evidence="2 3">AFS037265</strain>
    </source>
</reference>
<dbReference type="AlphaFoldDB" id="A0ABD6SWJ8"/>
<keyword evidence="1" id="KW-0472">Membrane</keyword>
<organism evidence="2 3">
    <name type="scientific">Bacillus pseudomycoides</name>
    <dbReference type="NCBI Taxonomy" id="64104"/>
    <lineage>
        <taxon>Bacteria</taxon>
        <taxon>Bacillati</taxon>
        <taxon>Bacillota</taxon>
        <taxon>Bacilli</taxon>
        <taxon>Bacillales</taxon>
        <taxon>Bacillaceae</taxon>
        <taxon>Bacillus</taxon>
        <taxon>Bacillus cereus group</taxon>
    </lineage>
</organism>
<keyword evidence="1" id="KW-0812">Transmembrane</keyword>
<evidence type="ECO:0000256" key="1">
    <source>
        <dbReference type="SAM" id="Phobius"/>
    </source>
</evidence>
<accession>A0ABD6SWJ8</accession>
<gene>
    <name evidence="2" type="ORF">COF81_31175</name>
</gene>
<feature type="transmembrane region" description="Helical" evidence="1">
    <location>
        <begin position="6"/>
        <end position="25"/>
    </location>
</feature>
<dbReference type="EMBL" id="NUTL01000295">
    <property type="protein sequence ID" value="PHE82752.1"/>
    <property type="molecule type" value="Genomic_DNA"/>
</dbReference>
<name>A0ABD6SWJ8_9BACI</name>
<keyword evidence="1" id="KW-1133">Transmembrane helix</keyword>
<dbReference type="Proteomes" id="UP000221918">
    <property type="component" value="Unassembled WGS sequence"/>
</dbReference>